<feature type="region of interest" description="Disordered" evidence="7">
    <location>
        <begin position="76"/>
        <end position="99"/>
    </location>
</feature>
<evidence type="ECO:0000256" key="6">
    <source>
        <dbReference type="ARBA" id="ARBA00023211"/>
    </source>
</evidence>
<keyword evidence="6" id="KW-0464">Manganese</keyword>
<dbReference type="CDD" id="cd03426">
    <property type="entry name" value="NUDIX_CoAse_Nudt7"/>
    <property type="match status" value="1"/>
</dbReference>
<dbReference type="Gene3D" id="3.90.79.10">
    <property type="entry name" value="Nucleoside Triphosphate Pyrophosphohydrolase"/>
    <property type="match status" value="1"/>
</dbReference>
<dbReference type="PROSITE" id="PS51462">
    <property type="entry name" value="NUDIX"/>
    <property type="match status" value="1"/>
</dbReference>
<evidence type="ECO:0000256" key="2">
    <source>
        <dbReference type="ARBA" id="ARBA00001946"/>
    </source>
</evidence>
<organism evidence="9">
    <name type="scientific">marine metagenome</name>
    <dbReference type="NCBI Taxonomy" id="408172"/>
    <lineage>
        <taxon>unclassified sequences</taxon>
        <taxon>metagenomes</taxon>
        <taxon>ecological metagenomes</taxon>
    </lineage>
</organism>
<dbReference type="EMBL" id="UINC01001168">
    <property type="protein sequence ID" value="SUZ73098.1"/>
    <property type="molecule type" value="Genomic_DNA"/>
</dbReference>
<keyword evidence="5" id="KW-0460">Magnesium</keyword>
<sequence>MKVNKKTALIKQRLNKPLPAWNSQKKMSVVKVNKFVRLAFNPPPNAKLAAVAIILFPIDDDIGFFLTQRTSNVDHHKSQVSLPGGAQDQGESLSETSLRESKEEIGINNNLEFIGNLTPLYTPVSDFLIHPYVWYTPSKPKTVLNKDEVSDIYTISCNELMHQQTLGTIPKQFRGISYDAPCFQFIQCNCWGATAMILSE</sequence>
<dbReference type="InterPro" id="IPR000086">
    <property type="entry name" value="NUDIX_hydrolase_dom"/>
</dbReference>
<evidence type="ECO:0000256" key="1">
    <source>
        <dbReference type="ARBA" id="ARBA00001936"/>
    </source>
</evidence>
<dbReference type="InterPro" id="IPR015797">
    <property type="entry name" value="NUDIX_hydrolase-like_dom_sf"/>
</dbReference>
<dbReference type="SUPFAM" id="SSF55811">
    <property type="entry name" value="Nudix"/>
    <property type="match status" value="1"/>
</dbReference>
<feature type="domain" description="Nudix hydrolase" evidence="8">
    <location>
        <begin position="46"/>
        <end position="177"/>
    </location>
</feature>
<evidence type="ECO:0000313" key="9">
    <source>
        <dbReference type="EMBL" id="SUZ73098.1"/>
    </source>
</evidence>
<evidence type="ECO:0000256" key="3">
    <source>
        <dbReference type="ARBA" id="ARBA00022723"/>
    </source>
</evidence>
<dbReference type="GO" id="GO:0046872">
    <property type="term" value="F:metal ion binding"/>
    <property type="evidence" value="ECO:0007669"/>
    <property type="project" value="UniProtKB-KW"/>
</dbReference>
<gene>
    <name evidence="9" type="ORF">METZ01_LOCUS25952</name>
</gene>
<comment type="cofactor">
    <cofactor evidence="1">
        <name>Mn(2+)</name>
        <dbReference type="ChEBI" id="CHEBI:29035"/>
    </cofactor>
</comment>
<dbReference type="PANTHER" id="PTHR12992">
    <property type="entry name" value="NUDIX HYDROLASE"/>
    <property type="match status" value="1"/>
</dbReference>
<accession>A0A381Q2F1</accession>
<dbReference type="AlphaFoldDB" id="A0A381Q2F1"/>
<proteinExistence type="predicted"/>
<dbReference type="Pfam" id="PF00293">
    <property type="entry name" value="NUDIX"/>
    <property type="match status" value="1"/>
</dbReference>
<evidence type="ECO:0000256" key="7">
    <source>
        <dbReference type="SAM" id="MobiDB-lite"/>
    </source>
</evidence>
<evidence type="ECO:0000256" key="4">
    <source>
        <dbReference type="ARBA" id="ARBA00022801"/>
    </source>
</evidence>
<dbReference type="PANTHER" id="PTHR12992:SF11">
    <property type="entry name" value="MITOCHONDRIAL COENZYME A DIPHOSPHATASE NUDT8"/>
    <property type="match status" value="1"/>
</dbReference>
<keyword evidence="3" id="KW-0479">Metal-binding</keyword>
<evidence type="ECO:0000259" key="8">
    <source>
        <dbReference type="PROSITE" id="PS51462"/>
    </source>
</evidence>
<feature type="non-terminal residue" evidence="9">
    <location>
        <position position="200"/>
    </location>
</feature>
<dbReference type="InterPro" id="IPR045121">
    <property type="entry name" value="CoAse"/>
</dbReference>
<evidence type="ECO:0000256" key="5">
    <source>
        <dbReference type="ARBA" id="ARBA00022842"/>
    </source>
</evidence>
<name>A0A381Q2F1_9ZZZZ</name>
<comment type="cofactor">
    <cofactor evidence="2">
        <name>Mg(2+)</name>
        <dbReference type="ChEBI" id="CHEBI:18420"/>
    </cofactor>
</comment>
<dbReference type="GO" id="GO:0010945">
    <property type="term" value="F:coenzyme A diphosphatase activity"/>
    <property type="evidence" value="ECO:0007669"/>
    <property type="project" value="InterPro"/>
</dbReference>
<keyword evidence="4" id="KW-0378">Hydrolase</keyword>
<reference evidence="9" key="1">
    <citation type="submission" date="2018-05" db="EMBL/GenBank/DDBJ databases">
        <authorList>
            <person name="Lanie J.A."/>
            <person name="Ng W.-L."/>
            <person name="Kazmierczak K.M."/>
            <person name="Andrzejewski T.M."/>
            <person name="Davidsen T.M."/>
            <person name="Wayne K.J."/>
            <person name="Tettelin H."/>
            <person name="Glass J.I."/>
            <person name="Rusch D."/>
            <person name="Podicherti R."/>
            <person name="Tsui H.-C.T."/>
            <person name="Winkler M.E."/>
        </authorList>
    </citation>
    <scope>NUCLEOTIDE SEQUENCE</scope>
</reference>
<protein>
    <recommendedName>
        <fullName evidence="8">Nudix hydrolase domain-containing protein</fullName>
    </recommendedName>
</protein>